<reference evidence="2" key="1">
    <citation type="submission" date="2023-11" db="EMBL/GenBank/DDBJ databases">
        <title>Genome assemblies of two species of porcelain crab, Petrolisthes cinctipes and Petrolisthes manimaculis (Anomura: Porcellanidae).</title>
        <authorList>
            <person name="Angst P."/>
        </authorList>
    </citation>
    <scope>NUCLEOTIDE SEQUENCE</scope>
    <source>
        <strain evidence="2">PB745_02</strain>
        <tissue evidence="2">Gill</tissue>
    </source>
</reference>
<feature type="compositionally biased region" description="Basic and acidic residues" evidence="1">
    <location>
        <begin position="95"/>
        <end position="106"/>
    </location>
</feature>
<gene>
    <name evidence="2" type="ORF">Pmani_014002</name>
</gene>
<feature type="compositionally biased region" description="Basic and acidic residues" evidence="1">
    <location>
        <begin position="65"/>
        <end position="75"/>
    </location>
</feature>
<accession>A0AAE1UBJ0</accession>
<proteinExistence type="predicted"/>
<evidence type="ECO:0000256" key="1">
    <source>
        <dbReference type="SAM" id="MobiDB-lite"/>
    </source>
</evidence>
<evidence type="ECO:0000313" key="2">
    <source>
        <dbReference type="EMBL" id="KAK4314721.1"/>
    </source>
</evidence>
<protein>
    <submittedName>
        <fullName evidence="2">Uncharacterized protein</fullName>
    </submittedName>
</protein>
<dbReference type="AlphaFoldDB" id="A0AAE1UBJ0"/>
<feature type="region of interest" description="Disordered" evidence="1">
    <location>
        <begin position="57"/>
        <end position="127"/>
    </location>
</feature>
<sequence>MAFFCDYLDPVGHSAPRLASEDFTRGKLKGRDSSFSVFCESQGFPVPSYSVRLSLIPPRGSRKLGGSEKEGKEGGLRITSSRGSHPVGMSSPKFPTRDRLATDRSESTSFPLMCPAQASPPPRTRAGRILRAKVYVGGESQHTTDGVEAGHL</sequence>
<evidence type="ECO:0000313" key="3">
    <source>
        <dbReference type="Proteomes" id="UP001292094"/>
    </source>
</evidence>
<name>A0AAE1UBJ0_9EUCA</name>
<dbReference type="Proteomes" id="UP001292094">
    <property type="component" value="Unassembled WGS sequence"/>
</dbReference>
<organism evidence="2 3">
    <name type="scientific">Petrolisthes manimaculis</name>
    <dbReference type="NCBI Taxonomy" id="1843537"/>
    <lineage>
        <taxon>Eukaryota</taxon>
        <taxon>Metazoa</taxon>
        <taxon>Ecdysozoa</taxon>
        <taxon>Arthropoda</taxon>
        <taxon>Crustacea</taxon>
        <taxon>Multicrustacea</taxon>
        <taxon>Malacostraca</taxon>
        <taxon>Eumalacostraca</taxon>
        <taxon>Eucarida</taxon>
        <taxon>Decapoda</taxon>
        <taxon>Pleocyemata</taxon>
        <taxon>Anomura</taxon>
        <taxon>Galatheoidea</taxon>
        <taxon>Porcellanidae</taxon>
        <taxon>Petrolisthes</taxon>
    </lineage>
</organism>
<keyword evidence="3" id="KW-1185">Reference proteome</keyword>
<dbReference type="EMBL" id="JAWZYT010001191">
    <property type="protein sequence ID" value="KAK4314721.1"/>
    <property type="molecule type" value="Genomic_DNA"/>
</dbReference>
<comment type="caution">
    <text evidence="2">The sequence shown here is derived from an EMBL/GenBank/DDBJ whole genome shotgun (WGS) entry which is preliminary data.</text>
</comment>